<dbReference type="GO" id="GO:0015074">
    <property type="term" value="P:DNA integration"/>
    <property type="evidence" value="ECO:0007669"/>
    <property type="project" value="InterPro"/>
</dbReference>
<reference evidence="3" key="1">
    <citation type="journal article" date="2014" name="Front. Microbiol.">
        <title>High frequency of phylogenetically diverse reductive dehalogenase-homologous genes in deep subseafloor sedimentary metagenomes.</title>
        <authorList>
            <person name="Kawai M."/>
            <person name="Futagami T."/>
            <person name="Toyoda A."/>
            <person name="Takaki Y."/>
            <person name="Nishi S."/>
            <person name="Hori S."/>
            <person name="Arai W."/>
            <person name="Tsubouchi T."/>
            <person name="Morono Y."/>
            <person name="Uchiyama I."/>
            <person name="Ito T."/>
            <person name="Fujiyama A."/>
            <person name="Inagaki F."/>
            <person name="Takami H."/>
        </authorList>
    </citation>
    <scope>NUCLEOTIDE SEQUENCE</scope>
    <source>
        <strain evidence="3">Expedition CK06-06</strain>
    </source>
</reference>
<evidence type="ECO:0000259" key="2">
    <source>
        <dbReference type="PROSITE" id="PS51898"/>
    </source>
</evidence>
<feature type="non-terminal residue" evidence="3">
    <location>
        <position position="169"/>
    </location>
</feature>
<dbReference type="PROSITE" id="PS51898">
    <property type="entry name" value="TYR_RECOMBINASE"/>
    <property type="match status" value="1"/>
</dbReference>
<feature type="non-terminal residue" evidence="3">
    <location>
        <position position="1"/>
    </location>
</feature>
<dbReference type="EMBL" id="BART01036504">
    <property type="protein sequence ID" value="GAH11639.1"/>
    <property type="molecule type" value="Genomic_DNA"/>
</dbReference>
<dbReference type="SUPFAM" id="SSF56349">
    <property type="entry name" value="DNA breaking-rejoining enzymes"/>
    <property type="match status" value="1"/>
</dbReference>
<dbReference type="InterPro" id="IPR011010">
    <property type="entry name" value="DNA_brk_join_enz"/>
</dbReference>
<comment type="caution">
    <text evidence="3">The sequence shown here is derived from an EMBL/GenBank/DDBJ whole genome shotgun (WGS) entry which is preliminary data.</text>
</comment>
<proteinExistence type="predicted"/>
<dbReference type="GO" id="GO:0003677">
    <property type="term" value="F:DNA binding"/>
    <property type="evidence" value="ECO:0007669"/>
    <property type="project" value="InterPro"/>
</dbReference>
<protein>
    <recommendedName>
        <fullName evidence="2">Tyr recombinase domain-containing protein</fullName>
    </recommendedName>
</protein>
<name>X1E385_9ZZZZ</name>
<evidence type="ECO:0000256" key="1">
    <source>
        <dbReference type="ARBA" id="ARBA00023172"/>
    </source>
</evidence>
<evidence type="ECO:0000313" key="3">
    <source>
        <dbReference type="EMBL" id="GAH11639.1"/>
    </source>
</evidence>
<gene>
    <name evidence="3" type="ORF">S01H4_61530</name>
</gene>
<feature type="domain" description="Tyr recombinase" evidence="2">
    <location>
        <begin position="64"/>
        <end position="169"/>
    </location>
</feature>
<sequence length="169" mass="19937">DLLNSEGRVVGRETFGVKEFLDTKTQYEASYLNYLCHVLKRFYIAWYKHFPIPNEEFPKAKKEPERPILDTEEILKIQESARKMWIRREEENPGDILGLRDYCMILIGIDCGPRRYQISQLNCEHYVDENGTLFVPAAKGGRDTTRVLSEITKNALRYYLERRKKLNSN</sequence>
<dbReference type="GO" id="GO:0006310">
    <property type="term" value="P:DNA recombination"/>
    <property type="evidence" value="ECO:0007669"/>
    <property type="project" value="UniProtKB-KW"/>
</dbReference>
<dbReference type="AlphaFoldDB" id="X1E385"/>
<keyword evidence="1" id="KW-0233">DNA recombination</keyword>
<dbReference type="Gene3D" id="1.10.443.10">
    <property type="entry name" value="Intergrase catalytic core"/>
    <property type="match status" value="1"/>
</dbReference>
<dbReference type="InterPro" id="IPR002104">
    <property type="entry name" value="Integrase_catalytic"/>
</dbReference>
<organism evidence="3">
    <name type="scientific">marine sediment metagenome</name>
    <dbReference type="NCBI Taxonomy" id="412755"/>
    <lineage>
        <taxon>unclassified sequences</taxon>
        <taxon>metagenomes</taxon>
        <taxon>ecological metagenomes</taxon>
    </lineage>
</organism>
<dbReference type="InterPro" id="IPR013762">
    <property type="entry name" value="Integrase-like_cat_sf"/>
</dbReference>
<accession>X1E385</accession>